<reference evidence="6 7" key="1">
    <citation type="submission" date="2020-07" db="EMBL/GenBank/DDBJ databases">
        <title>Comparative genomics of pyrophilous fungi reveals a link between fire events and developmental genes.</title>
        <authorList>
            <consortium name="DOE Joint Genome Institute"/>
            <person name="Steindorff A.S."/>
            <person name="Carver A."/>
            <person name="Calhoun S."/>
            <person name="Stillman K."/>
            <person name="Liu H."/>
            <person name="Lipzen A."/>
            <person name="Pangilinan J."/>
            <person name="Labutti K."/>
            <person name="Bruns T.D."/>
            <person name="Grigoriev I.V."/>
        </authorList>
    </citation>
    <scope>NUCLEOTIDE SEQUENCE [LARGE SCALE GENOMIC DNA]</scope>
    <source>
        <strain evidence="6 7">CBS 144469</strain>
    </source>
</reference>
<evidence type="ECO:0000256" key="4">
    <source>
        <dbReference type="PROSITE-ProRule" id="PRU00134"/>
    </source>
</evidence>
<sequence>MVQKLAKRGPVPPALVSQAHAGSPEKISQLGAALTPGSCTVAILNVAIKHLDTPLIPNAQNPNHANSPRYISILARALPSFAIFAHVLEDASHNQELSEAVVVLVLPMKERLFRWVDFWLESGMPCGDYYPGENMQETYCQMAAVLLRLVALDVRVQDAFVSLPRYASLVLKIWSGRSADGSNRFLADLDCPAGGCSILRLLKSCILDHSGRDALVDHLAAGHKAAETMTFTLVERAHQLCDACDDTQGPDRRVIAYLDGIFEIADVLIPRSASLRACMEKGRYLLQFTMCLDAISAAIDNRNSPHQPDLISPLTRLLQLIIDRKTATVAQTWRDAIAGGFIDVLHRILFSVADSKGEHSPVAAGTAVLDMLGRCTVYPKVLMALAKAGAIAKPGTRRSSHPQISLAADEFWKSFGDRARVYGSAAQETKISICDNIKCAKRLLPSPAQGSKACANCGMAIYCSKACQKEDWNLYHREECPDAKVYRRTMKADKSWYSHASREFHAALIEDAYNRFESEINKRAVSSFPKHSFAEVLPTFQFRTPTLEIDVRSIRGKMRSVHPSQDVIKRRMLSLMLSYKGEHLSRDMRLVEAEFPLGIGGAVNLMTLVQPSEGRYKVVYSVPLYSTVVES</sequence>
<accession>A0A8H6MED3</accession>
<dbReference type="Gene3D" id="6.10.140.2220">
    <property type="match status" value="1"/>
</dbReference>
<feature type="domain" description="MYND-type" evidence="5">
    <location>
        <begin position="436"/>
        <end position="480"/>
    </location>
</feature>
<keyword evidence="1" id="KW-0479">Metal-binding</keyword>
<evidence type="ECO:0000259" key="5">
    <source>
        <dbReference type="PROSITE" id="PS50865"/>
    </source>
</evidence>
<gene>
    <name evidence="6" type="ORF">DFP72DRAFT_57070</name>
</gene>
<evidence type="ECO:0000256" key="3">
    <source>
        <dbReference type="ARBA" id="ARBA00022833"/>
    </source>
</evidence>
<dbReference type="GO" id="GO:0008270">
    <property type="term" value="F:zinc ion binding"/>
    <property type="evidence" value="ECO:0007669"/>
    <property type="project" value="UniProtKB-KW"/>
</dbReference>
<evidence type="ECO:0000313" key="7">
    <source>
        <dbReference type="Proteomes" id="UP000521943"/>
    </source>
</evidence>
<keyword evidence="3" id="KW-0862">Zinc</keyword>
<evidence type="ECO:0000256" key="1">
    <source>
        <dbReference type="ARBA" id="ARBA00022723"/>
    </source>
</evidence>
<protein>
    <recommendedName>
        <fullName evidence="5">MYND-type domain-containing protein</fullName>
    </recommendedName>
</protein>
<name>A0A8H6MED3_9AGAR</name>
<organism evidence="6 7">
    <name type="scientific">Ephemerocybe angulata</name>
    <dbReference type="NCBI Taxonomy" id="980116"/>
    <lineage>
        <taxon>Eukaryota</taxon>
        <taxon>Fungi</taxon>
        <taxon>Dikarya</taxon>
        <taxon>Basidiomycota</taxon>
        <taxon>Agaricomycotina</taxon>
        <taxon>Agaricomycetes</taxon>
        <taxon>Agaricomycetidae</taxon>
        <taxon>Agaricales</taxon>
        <taxon>Agaricineae</taxon>
        <taxon>Psathyrellaceae</taxon>
        <taxon>Ephemerocybe</taxon>
    </lineage>
</organism>
<dbReference type="InterPro" id="IPR002893">
    <property type="entry name" value="Znf_MYND"/>
</dbReference>
<dbReference type="OrthoDB" id="3071623at2759"/>
<evidence type="ECO:0000313" key="6">
    <source>
        <dbReference type="EMBL" id="KAF6760907.1"/>
    </source>
</evidence>
<keyword evidence="2 4" id="KW-0863">Zinc-finger</keyword>
<dbReference type="SUPFAM" id="SSF144232">
    <property type="entry name" value="HIT/MYND zinc finger-like"/>
    <property type="match status" value="1"/>
</dbReference>
<comment type="caution">
    <text evidence="6">The sequence shown here is derived from an EMBL/GenBank/DDBJ whole genome shotgun (WGS) entry which is preliminary data.</text>
</comment>
<dbReference type="Pfam" id="PF01753">
    <property type="entry name" value="zf-MYND"/>
    <property type="match status" value="1"/>
</dbReference>
<proteinExistence type="predicted"/>
<dbReference type="PROSITE" id="PS50865">
    <property type="entry name" value="ZF_MYND_2"/>
    <property type="match status" value="1"/>
</dbReference>
<dbReference type="EMBL" id="JACGCI010000011">
    <property type="protein sequence ID" value="KAF6760907.1"/>
    <property type="molecule type" value="Genomic_DNA"/>
</dbReference>
<evidence type="ECO:0000256" key="2">
    <source>
        <dbReference type="ARBA" id="ARBA00022771"/>
    </source>
</evidence>
<dbReference type="AlphaFoldDB" id="A0A8H6MED3"/>
<keyword evidence="7" id="KW-1185">Reference proteome</keyword>
<dbReference type="Proteomes" id="UP000521943">
    <property type="component" value="Unassembled WGS sequence"/>
</dbReference>